<dbReference type="InterPro" id="IPR021695">
    <property type="entry name" value="Phage_KPP10_Orf10"/>
</dbReference>
<evidence type="ECO:0008006" key="4">
    <source>
        <dbReference type="Google" id="ProtNLM"/>
    </source>
</evidence>
<protein>
    <recommendedName>
        <fullName evidence="4">DUF3277 domain-containing protein</fullName>
    </recommendedName>
</protein>
<accession>A0ABR5ANX4</accession>
<dbReference type="EMBL" id="JXLP01000031">
    <property type="protein sequence ID" value="KIL72721.1"/>
    <property type="molecule type" value="Genomic_DNA"/>
</dbReference>
<reference evidence="2 3" key="1">
    <citation type="submission" date="2015-01" db="EMBL/GenBank/DDBJ databases">
        <title>Genome Assembly of Bacillus badius MTCC 1458.</title>
        <authorList>
            <person name="Verma A."/>
            <person name="Khatri I."/>
            <person name="Mual P."/>
            <person name="Subramanian S."/>
            <person name="Krishnamurthi S."/>
        </authorList>
    </citation>
    <scope>NUCLEOTIDE SEQUENCE [LARGE SCALE GENOMIC DNA]</scope>
    <source>
        <strain evidence="2 3">MTCC 1458</strain>
    </source>
</reference>
<gene>
    <name evidence="2" type="ORF">SD77_3456</name>
</gene>
<evidence type="ECO:0000313" key="2">
    <source>
        <dbReference type="EMBL" id="KIL72721.1"/>
    </source>
</evidence>
<organism evidence="2 3">
    <name type="scientific">Bacillus badius</name>
    <dbReference type="NCBI Taxonomy" id="1455"/>
    <lineage>
        <taxon>Bacteria</taxon>
        <taxon>Bacillati</taxon>
        <taxon>Bacillota</taxon>
        <taxon>Bacilli</taxon>
        <taxon>Bacillales</taxon>
        <taxon>Bacillaceae</taxon>
        <taxon>Pseudobacillus</taxon>
    </lineage>
</organism>
<sequence length="131" mass="14633">MGSYDPKKCTVNVGGRFITGFDEGTMVSSERDEDFFSEKTDAQGEPIVTETHNPFGTITITLSQTSPSLPYMNDLARSRKEFPVWVNYNGEPKEKSGGTRARAKKPAGKEYGDEAGSREFEIKVFDYTDQE</sequence>
<comment type="caution">
    <text evidence="2">The sequence shown here is derived from an EMBL/GenBank/DDBJ whole genome shotgun (WGS) entry which is preliminary data.</text>
</comment>
<name>A0ABR5ANX4_BACBA</name>
<dbReference type="NCBIfam" id="NF047581">
    <property type="entry name" value="gp105_phage_fam"/>
    <property type="match status" value="1"/>
</dbReference>
<keyword evidence="3" id="KW-1185">Reference proteome</keyword>
<evidence type="ECO:0000313" key="3">
    <source>
        <dbReference type="Proteomes" id="UP000031982"/>
    </source>
</evidence>
<evidence type="ECO:0000256" key="1">
    <source>
        <dbReference type="SAM" id="MobiDB-lite"/>
    </source>
</evidence>
<proteinExistence type="predicted"/>
<dbReference type="RefSeq" id="WP_041114626.1">
    <property type="nucleotide sequence ID" value="NZ_JARTHD010000007.1"/>
</dbReference>
<feature type="region of interest" description="Disordered" evidence="1">
    <location>
        <begin position="90"/>
        <end position="115"/>
    </location>
</feature>
<dbReference type="Proteomes" id="UP000031982">
    <property type="component" value="Unassembled WGS sequence"/>
</dbReference>